<reference evidence="9" key="1">
    <citation type="journal article" date="2019" name="Int. J. Syst. Evol. Microbiol.">
        <title>The Global Catalogue of Microorganisms (GCM) 10K type strain sequencing project: providing services to taxonomists for standard genome sequencing and annotation.</title>
        <authorList>
            <consortium name="The Broad Institute Genomics Platform"/>
            <consortium name="The Broad Institute Genome Sequencing Center for Infectious Disease"/>
            <person name="Wu L."/>
            <person name="Ma J."/>
        </authorList>
    </citation>
    <scope>NUCLEOTIDE SEQUENCE [LARGE SCALE GENOMIC DNA]</scope>
    <source>
        <strain evidence="9">CCUG 63419</strain>
    </source>
</reference>
<dbReference type="Pfam" id="PF01386">
    <property type="entry name" value="Ribosomal_L25p"/>
    <property type="match status" value="1"/>
</dbReference>
<dbReference type="PANTHER" id="PTHR33284:SF1">
    <property type="entry name" value="RIBOSOMAL PROTEIN L25_GLN-TRNA SYNTHETASE, ANTI-CODON-BINDING DOMAIN-CONTAINING PROTEIN"/>
    <property type="match status" value="1"/>
</dbReference>
<sequence>MSAATFTLDAQNRTLEGKGASRRLRRLEARVPAVIYGGEAAAQSISIELRQLVKALENEAFYSHVLTITVDGKAEKVVIKALQRHPVKSTPMHADFLRVDAKQKLTMRVPLHFTNQDTCVGVKQDGGEITHYINDVEVSCLPGSLPEFIEVDMAAVALGTTLHLSNLVLPKGVEILALALGHDHDQPVANVHAPKVAAASEDDAAPEAAPEAE</sequence>
<name>A0ABW3HJT6_9GAMM</name>
<keyword evidence="9" id="KW-1185">Reference proteome</keyword>
<gene>
    <name evidence="5" type="primary">rplY</name>
    <name evidence="5" type="synonym">ctc</name>
    <name evidence="8" type="ORF">ACFQ0F_11445</name>
</gene>
<dbReference type="Proteomes" id="UP001597044">
    <property type="component" value="Unassembled WGS sequence"/>
</dbReference>
<comment type="similarity">
    <text evidence="5">Belongs to the bacterial ribosomal protein bL25 family. CTC subfamily.</text>
</comment>
<evidence type="ECO:0000256" key="4">
    <source>
        <dbReference type="ARBA" id="ARBA00023274"/>
    </source>
</evidence>
<protein>
    <recommendedName>
        <fullName evidence="5">Large ribosomal subunit protein bL25</fullName>
    </recommendedName>
    <alternativeName>
        <fullName evidence="5">General stress protein CTC</fullName>
    </alternativeName>
</protein>
<dbReference type="Gene3D" id="2.170.120.20">
    <property type="entry name" value="Ribosomal protein L25, beta domain"/>
    <property type="match status" value="1"/>
</dbReference>
<dbReference type="NCBIfam" id="TIGR00731">
    <property type="entry name" value="bL25_bact_ctc"/>
    <property type="match status" value="1"/>
</dbReference>
<feature type="domain" description="Large ribosomal subunit protein bL25 L25" evidence="6">
    <location>
        <begin position="8"/>
        <end position="96"/>
    </location>
</feature>
<evidence type="ECO:0000259" key="6">
    <source>
        <dbReference type="Pfam" id="PF01386"/>
    </source>
</evidence>
<feature type="domain" description="Large ribosomal subunit protein bL25 beta" evidence="7">
    <location>
        <begin position="104"/>
        <end position="195"/>
    </location>
</feature>
<evidence type="ECO:0000256" key="1">
    <source>
        <dbReference type="ARBA" id="ARBA00022730"/>
    </source>
</evidence>
<comment type="caution">
    <text evidence="8">The sequence shown here is derived from an EMBL/GenBank/DDBJ whole genome shotgun (WGS) entry which is preliminary data.</text>
</comment>
<evidence type="ECO:0000259" key="7">
    <source>
        <dbReference type="Pfam" id="PF14693"/>
    </source>
</evidence>
<dbReference type="RefSeq" id="WP_379072338.1">
    <property type="nucleotide sequence ID" value="NZ_JBHTIT010000002.1"/>
</dbReference>
<dbReference type="InterPro" id="IPR011035">
    <property type="entry name" value="Ribosomal_bL25/Gln-tRNA_synth"/>
</dbReference>
<dbReference type="InterPro" id="IPR037121">
    <property type="entry name" value="Ribosomal_bL25_C"/>
</dbReference>
<evidence type="ECO:0000256" key="5">
    <source>
        <dbReference type="HAMAP-Rule" id="MF_01334"/>
    </source>
</evidence>
<keyword evidence="1 5" id="KW-0699">rRNA-binding</keyword>
<keyword evidence="2 5" id="KW-0694">RNA-binding</keyword>
<proteinExistence type="inferred from homology"/>
<dbReference type="EMBL" id="JBHTIT010000002">
    <property type="protein sequence ID" value="MFD0950988.1"/>
    <property type="molecule type" value="Genomic_DNA"/>
</dbReference>
<dbReference type="Pfam" id="PF14693">
    <property type="entry name" value="Ribosomal_TL5_C"/>
    <property type="match status" value="1"/>
</dbReference>
<dbReference type="InterPro" id="IPR029751">
    <property type="entry name" value="Ribosomal_L25_dom"/>
</dbReference>
<dbReference type="SUPFAM" id="SSF50715">
    <property type="entry name" value="Ribosomal protein L25-like"/>
    <property type="match status" value="1"/>
</dbReference>
<dbReference type="GO" id="GO:0005840">
    <property type="term" value="C:ribosome"/>
    <property type="evidence" value="ECO:0007669"/>
    <property type="project" value="UniProtKB-KW"/>
</dbReference>
<evidence type="ECO:0000256" key="2">
    <source>
        <dbReference type="ARBA" id="ARBA00022884"/>
    </source>
</evidence>
<keyword evidence="4 5" id="KW-0687">Ribonucleoprotein</keyword>
<dbReference type="InterPro" id="IPR020057">
    <property type="entry name" value="Ribosomal_bL25_b-dom"/>
</dbReference>
<dbReference type="InterPro" id="IPR020056">
    <property type="entry name" value="Rbsml_bL25/Gln-tRNA_synth_N"/>
</dbReference>
<dbReference type="NCBIfam" id="NF004130">
    <property type="entry name" value="PRK05618.1-5"/>
    <property type="match status" value="1"/>
</dbReference>
<dbReference type="InterPro" id="IPR020055">
    <property type="entry name" value="Ribosomal_bL25_short"/>
</dbReference>
<dbReference type="HAMAP" id="MF_01336">
    <property type="entry name" value="Ribosomal_bL25"/>
    <property type="match status" value="1"/>
</dbReference>
<accession>A0ABW3HJT6</accession>
<keyword evidence="3 5" id="KW-0689">Ribosomal protein</keyword>
<dbReference type="CDD" id="cd00495">
    <property type="entry name" value="Ribosomal_L25_TL5_CTC"/>
    <property type="match status" value="1"/>
</dbReference>
<comment type="function">
    <text evidence="5">This is one of the proteins that binds to the 5S RNA in the ribosome where it forms part of the central protuberance.</text>
</comment>
<dbReference type="InterPro" id="IPR001021">
    <property type="entry name" value="Ribosomal_bL25_long"/>
</dbReference>
<evidence type="ECO:0000313" key="9">
    <source>
        <dbReference type="Proteomes" id="UP001597044"/>
    </source>
</evidence>
<dbReference type="InterPro" id="IPR020930">
    <property type="entry name" value="Ribosomal_uL5_bac-type"/>
</dbReference>
<organism evidence="8 9">
    <name type="scientific">Paraperlucidibaca wandonensis</name>
    <dbReference type="NCBI Taxonomy" id="1268273"/>
    <lineage>
        <taxon>Bacteria</taxon>
        <taxon>Pseudomonadati</taxon>
        <taxon>Pseudomonadota</taxon>
        <taxon>Gammaproteobacteria</taxon>
        <taxon>Moraxellales</taxon>
        <taxon>Moraxellaceae</taxon>
        <taxon>Paraperlucidibaca</taxon>
    </lineage>
</organism>
<evidence type="ECO:0000256" key="3">
    <source>
        <dbReference type="ARBA" id="ARBA00022980"/>
    </source>
</evidence>
<dbReference type="NCBIfam" id="NF004612">
    <property type="entry name" value="PRK05943.1"/>
    <property type="match status" value="1"/>
</dbReference>
<evidence type="ECO:0000313" key="8">
    <source>
        <dbReference type="EMBL" id="MFD0950988.1"/>
    </source>
</evidence>
<dbReference type="HAMAP" id="MF_01334">
    <property type="entry name" value="Ribosomal_bL25_CTC"/>
    <property type="match status" value="1"/>
</dbReference>
<comment type="subunit">
    <text evidence="5">Part of the 50S ribosomal subunit; part of the 5S rRNA/L5/L18/L25 subcomplex. Contacts the 5S rRNA. Binds to the 5S rRNA independently of L5 and L18.</text>
</comment>
<dbReference type="Gene3D" id="2.40.240.10">
    <property type="entry name" value="Ribosomal Protein L25, Chain P"/>
    <property type="match status" value="1"/>
</dbReference>
<dbReference type="PANTHER" id="PTHR33284">
    <property type="entry name" value="RIBOSOMAL PROTEIN L25/GLN-TRNA SYNTHETASE, ANTI-CODON-BINDING DOMAIN-CONTAINING PROTEIN"/>
    <property type="match status" value="1"/>
</dbReference>
<dbReference type="NCBIfam" id="NF004128">
    <property type="entry name" value="PRK05618.1-2"/>
    <property type="match status" value="1"/>
</dbReference>